<comment type="caution">
    <text evidence="1">The sequence shown here is derived from an EMBL/GenBank/DDBJ whole genome shotgun (WGS) entry which is preliminary data.</text>
</comment>
<organism evidence="1 2">
    <name type="scientific">Pipistrellus kuhlii</name>
    <name type="common">Kuhl's pipistrelle</name>
    <dbReference type="NCBI Taxonomy" id="59472"/>
    <lineage>
        <taxon>Eukaryota</taxon>
        <taxon>Metazoa</taxon>
        <taxon>Chordata</taxon>
        <taxon>Craniata</taxon>
        <taxon>Vertebrata</taxon>
        <taxon>Euteleostomi</taxon>
        <taxon>Mammalia</taxon>
        <taxon>Eutheria</taxon>
        <taxon>Laurasiatheria</taxon>
        <taxon>Chiroptera</taxon>
        <taxon>Yangochiroptera</taxon>
        <taxon>Vespertilionidae</taxon>
        <taxon>Pipistrellus</taxon>
    </lineage>
</organism>
<reference evidence="1 2" key="1">
    <citation type="journal article" date="2020" name="Nature">
        <title>Six reference-quality genomes reveal evolution of bat adaptations.</title>
        <authorList>
            <person name="Jebb D."/>
            <person name="Huang Z."/>
            <person name="Pippel M."/>
            <person name="Hughes G.M."/>
            <person name="Lavrichenko K."/>
            <person name="Devanna P."/>
            <person name="Winkler S."/>
            <person name="Jermiin L.S."/>
            <person name="Skirmuntt E.C."/>
            <person name="Katzourakis A."/>
            <person name="Burkitt-Gray L."/>
            <person name="Ray D.A."/>
            <person name="Sullivan K.A.M."/>
            <person name="Roscito J.G."/>
            <person name="Kirilenko B.M."/>
            <person name="Davalos L.M."/>
            <person name="Corthals A.P."/>
            <person name="Power M.L."/>
            <person name="Jones G."/>
            <person name="Ransome R.D."/>
            <person name="Dechmann D.K.N."/>
            <person name="Locatelli A.G."/>
            <person name="Puechmaille S.J."/>
            <person name="Fedrigo O."/>
            <person name="Jarvis E.D."/>
            <person name="Hiller M."/>
            <person name="Vernes S.C."/>
            <person name="Myers E.W."/>
            <person name="Teeling E.C."/>
        </authorList>
    </citation>
    <scope>NUCLEOTIDE SEQUENCE [LARGE SCALE GENOMIC DNA]</scope>
    <source>
        <strain evidence="1">MPipKuh1</strain>
        <tissue evidence="1">Flight muscle</tissue>
    </source>
</reference>
<dbReference type="EMBL" id="JACAGB010000020">
    <property type="protein sequence ID" value="KAF6311942.1"/>
    <property type="molecule type" value="Genomic_DNA"/>
</dbReference>
<protein>
    <submittedName>
        <fullName evidence="1">Uncharacterized protein</fullName>
    </submittedName>
</protein>
<sequence>MSCFNYFKMLQLHESLFRSLPLFIQKYCATDTVEKFKWLLLQEKCGVPRSREPWAISVAPQGRMPTLGTGFLGTGPAFHPVHQGSSASRIRPRTNSSNFPYLWRAGSWGERPSSPLARVAMTTCLPHSRGTESGFRNRPRQVCKAPCLVKPG</sequence>
<accession>A0A7J7UGM5</accession>
<proteinExistence type="predicted"/>
<keyword evidence="2" id="KW-1185">Reference proteome</keyword>
<evidence type="ECO:0000313" key="2">
    <source>
        <dbReference type="Proteomes" id="UP000558488"/>
    </source>
</evidence>
<evidence type="ECO:0000313" key="1">
    <source>
        <dbReference type="EMBL" id="KAF6311942.1"/>
    </source>
</evidence>
<dbReference type="AlphaFoldDB" id="A0A7J7UGM5"/>
<dbReference type="Proteomes" id="UP000558488">
    <property type="component" value="Unassembled WGS sequence"/>
</dbReference>
<name>A0A7J7UGM5_PIPKU</name>
<gene>
    <name evidence="1" type="ORF">mPipKuh1_009126</name>
</gene>